<name>A0A6G3SIM9_STRAQ</name>
<proteinExistence type="predicted"/>
<accession>A0A6G3SIM9</accession>
<dbReference type="RefSeq" id="WP_164255964.1">
    <property type="nucleotide sequence ID" value="NZ_JAAGMK010000001.1"/>
</dbReference>
<gene>
    <name evidence="1" type="ORF">G3I43_00135</name>
</gene>
<sequence length="220" mass="24342">MRFGDHTFDTVHLSYRDHFPENRPRGIAEGWDFAIELPAVLDMLDAVAAGQVQAADARAALLEGVAQLYGPLRCFEGEDEDDQLAVCRARGGCPLCQGERKGWFDGLLDSADRQWARFTAPEEYPFTAGQNGIHETTCSVVARHNPATYARPAGPAYVKALRRYAHSVDSHSGRSDFDGDQDYPRMHSMTTEEAHQWISKNTGPKGGRNCKRCARCSPAV</sequence>
<protein>
    <submittedName>
        <fullName evidence="1">Uncharacterized protein</fullName>
    </submittedName>
</protein>
<dbReference type="EMBL" id="JAAGMK010000001">
    <property type="protein sequence ID" value="NEB82602.1"/>
    <property type="molecule type" value="Genomic_DNA"/>
</dbReference>
<organism evidence="1">
    <name type="scientific">Streptomyces anulatus</name>
    <name type="common">Streptomyces chrysomallus</name>
    <dbReference type="NCBI Taxonomy" id="1892"/>
    <lineage>
        <taxon>Bacteria</taxon>
        <taxon>Bacillati</taxon>
        <taxon>Actinomycetota</taxon>
        <taxon>Actinomycetes</taxon>
        <taxon>Kitasatosporales</taxon>
        <taxon>Streptomycetaceae</taxon>
        <taxon>Streptomyces</taxon>
    </lineage>
</organism>
<comment type="caution">
    <text evidence="1">The sequence shown here is derived from an EMBL/GenBank/DDBJ whole genome shotgun (WGS) entry which is preliminary data.</text>
</comment>
<evidence type="ECO:0000313" key="1">
    <source>
        <dbReference type="EMBL" id="NEB82602.1"/>
    </source>
</evidence>
<reference evidence="1" key="1">
    <citation type="submission" date="2020-01" db="EMBL/GenBank/DDBJ databases">
        <title>Insect and environment-associated Actinomycetes.</title>
        <authorList>
            <person name="Currrie C."/>
            <person name="Chevrette M."/>
            <person name="Carlson C."/>
            <person name="Stubbendieck R."/>
            <person name="Wendt-Pienkowski E."/>
        </authorList>
    </citation>
    <scope>NUCLEOTIDE SEQUENCE</scope>
    <source>
        <strain evidence="1">SID505</strain>
    </source>
</reference>
<dbReference type="AlphaFoldDB" id="A0A6G3SIM9"/>